<dbReference type="HAMAP" id="MF_02065">
    <property type="entry name" value="MltG"/>
    <property type="match status" value="1"/>
</dbReference>
<keyword evidence="5 7" id="KW-0456">Lyase</keyword>
<dbReference type="Gene3D" id="3.30.160.60">
    <property type="entry name" value="Classic Zinc Finger"/>
    <property type="match status" value="1"/>
</dbReference>
<organism evidence="8">
    <name type="scientific">Thermocrinis ruber</name>
    <dbReference type="NCBI Taxonomy" id="75906"/>
    <lineage>
        <taxon>Bacteria</taxon>
        <taxon>Pseudomonadati</taxon>
        <taxon>Aquificota</taxon>
        <taxon>Aquificia</taxon>
        <taxon>Aquificales</taxon>
        <taxon>Aquificaceae</taxon>
        <taxon>Thermocrinis</taxon>
    </lineage>
</organism>
<evidence type="ECO:0000313" key="8">
    <source>
        <dbReference type="EMBL" id="HHO73302.1"/>
    </source>
</evidence>
<accession>A0A7C5SZA8</accession>
<sequence>MIKLLAVLGLIFVFLVYSFFPVKTERTVEIPYGKTSLDIALLLYREGVIRSPISFMVIHSLIRGKLEAGEYEFNGWVFPWDVYLKIHRGQRKLYKITVPEGFDLYDIAKLLEEYSICKREDFLRVANSPETAKRYGLKTYTMEGFLFPDTYYFSKNTHPLQVVDVMFKNFLRRTEHLRPKLEERGLSLEEWVIIASMVEKETAVPEERPIIASVILNRIKLGMPLQIDPTVIYALKRRGEWKGVLTKKHLQLDDPYNTYYHKGLPPSPICNPSLQSLEAVLNPAETNYLYFVSMGNGRHAFSSNYKDHLKNIATYRR</sequence>
<comment type="similarity">
    <text evidence="7">Belongs to the transglycosylase MltG family.</text>
</comment>
<dbReference type="CDD" id="cd08010">
    <property type="entry name" value="MltG_like"/>
    <property type="match status" value="1"/>
</dbReference>
<evidence type="ECO:0000256" key="2">
    <source>
        <dbReference type="ARBA" id="ARBA00022692"/>
    </source>
</evidence>
<dbReference type="NCBIfam" id="TIGR00247">
    <property type="entry name" value="endolytic transglycosylase MltG"/>
    <property type="match status" value="1"/>
</dbReference>
<evidence type="ECO:0000256" key="1">
    <source>
        <dbReference type="ARBA" id="ARBA00022475"/>
    </source>
</evidence>
<keyword evidence="2 7" id="KW-0812">Transmembrane</keyword>
<protein>
    <recommendedName>
        <fullName evidence="7">Endolytic murein transglycosylase</fullName>
        <ecNumber evidence="7">4.2.2.29</ecNumber>
    </recommendedName>
    <alternativeName>
        <fullName evidence="7">Peptidoglycan lytic transglycosylase</fullName>
    </alternativeName>
    <alternativeName>
        <fullName evidence="7">Peptidoglycan polymerization terminase</fullName>
    </alternativeName>
</protein>
<keyword evidence="1 7" id="KW-1003">Cell membrane</keyword>
<evidence type="ECO:0000256" key="3">
    <source>
        <dbReference type="ARBA" id="ARBA00022989"/>
    </source>
</evidence>
<feature type="site" description="Important for catalytic activity" evidence="7">
    <location>
        <position position="201"/>
    </location>
</feature>
<proteinExistence type="inferred from homology"/>
<dbReference type="EC" id="4.2.2.29" evidence="7"/>
<keyword evidence="6 7" id="KW-0961">Cell wall biogenesis/degradation</keyword>
<dbReference type="EMBL" id="DSAC01000019">
    <property type="protein sequence ID" value="HHO73302.1"/>
    <property type="molecule type" value="Genomic_DNA"/>
</dbReference>
<dbReference type="Gene3D" id="3.30.1490.480">
    <property type="entry name" value="Endolytic murein transglycosylase"/>
    <property type="match status" value="2"/>
</dbReference>
<name>A0A7C5SZA8_9AQUI</name>
<dbReference type="PANTHER" id="PTHR30518:SF2">
    <property type="entry name" value="ENDOLYTIC MUREIN TRANSGLYCOSYLASE"/>
    <property type="match status" value="1"/>
</dbReference>
<comment type="caution">
    <text evidence="8">The sequence shown here is derived from an EMBL/GenBank/DDBJ whole genome shotgun (WGS) entry which is preliminary data.</text>
</comment>
<comment type="catalytic activity">
    <reaction evidence="7">
        <text>a peptidoglycan chain = a peptidoglycan chain with N-acetyl-1,6-anhydromuramyl-[peptide] at the reducing end + a peptidoglycan chain with N-acetylglucosamine at the non-reducing end.</text>
        <dbReference type="EC" id="4.2.2.29"/>
    </reaction>
</comment>
<dbReference type="Pfam" id="PF02618">
    <property type="entry name" value="YceG"/>
    <property type="match status" value="1"/>
</dbReference>
<comment type="function">
    <text evidence="7">Functions as a peptidoglycan terminase that cleaves nascent peptidoglycan strands endolytically to terminate their elongation.</text>
</comment>
<evidence type="ECO:0000256" key="4">
    <source>
        <dbReference type="ARBA" id="ARBA00023136"/>
    </source>
</evidence>
<dbReference type="GO" id="GO:0008932">
    <property type="term" value="F:lytic endotransglycosylase activity"/>
    <property type="evidence" value="ECO:0007669"/>
    <property type="project" value="UniProtKB-UniRule"/>
</dbReference>
<keyword evidence="3 7" id="KW-1133">Transmembrane helix</keyword>
<keyword evidence="4 7" id="KW-0472">Membrane</keyword>
<evidence type="ECO:0000256" key="6">
    <source>
        <dbReference type="ARBA" id="ARBA00023316"/>
    </source>
</evidence>
<dbReference type="GO" id="GO:0009252">
    <property type="term" value="P:peptidoglycan biosynthetic process"/>
    <property type="evidence" value="ECO:0007669"/>
    <property type="project" value="UniProtKB-UniRule"/>
</dbReference>
<gene>
    <name evidence="7 8" type="primary">mltG</name>
    <name evidence="8" type="ORF">ENN04_01525</name>
</gene>
<dbReference type="PANTHER" id="PTHR30518">
    <property type="entry name" value="ENDOLYTIC MUREIN TRANSGLYCOSYLASE"/>
    <property type="match status" value="1"/>
</dbReference>
<dbReference type="AlphaFoldDB" id="A0A7C5SZA8"/>
<reference evidence="8" key="1">
    <citation type="journal article" date="2020" name="mSystems">
        <title>Genome- and Community-Level Interaction Insights into Carbon Utilization and Element Cycling Functions of Hydrothermarchaeota in Hydrothermal Sediment.</title>
        <authorList>
            <person name="Zhou Z."/>
            <person name="Liu Y."/>
            <person name="Xu W."/>
            <person name="Pan J."/>
            <person name="Luo Z.H."/>
            <person name="Li M."/>
        </authorList>
    </citation>
    <scope>NUCLEOTIDE SEQUENCE [LARGE SCALE GENOMIC DNA]</scope>
    <source>
        <strain evidence="8">SpSt-114</strain>
    </source>
</reference>
<dbReference type="GO" id="GO:0005886">
    <property type="term" value="C:plasma membrane"/>
    <property type="evidence" value="ECO:0007669"/>
    <property type="project" value="UniProtKB-UniRule"/>
</dbReference>
<dbReference type="GO" id="GO:0071555">
    <property type="term" value="P:cell wall organization"/>
    <property type="evidence" value="ECO:0007669"/>
    <property type="project" value="UniProtKB-KW"/>
</dbReference>
<evidence type="ECO:0000256" key="7">
    <source>
        <dbReference type="HAMAP-Rule" id="MF_02065"/>
    </source>
</evidence>
<evidence type="ECO:0000256" key="5">
    <source>
        <dbReference type="ARBA" id="ARBA00023239"/>
    </source>
</evidence>
<dbReference type="InterPro" id="IPR003770">
    <property type="entry name" value="MLTG-like"/>
</dbReference>